<reference evidence="1" key="1">
    <citation type="submission" date="2021-04" db="EMBL/GenBank/DDBJ databases">
        <authorList>
            <person name="Rodrigo-Torres L."/>
            <person name="Arahal R. D."/>
            <person name="Lucena T."/>
        </authorList>
    </citation>
    <scope>NUCLEOTIDE SEQUENCE</scope>
    <source>
        <strain evidence="1">AS29M-1</strain>
    </source>
</reference>
<gene>
    <name evidence="1" type="ORF">CRYO30217_03555</name>
</gene>
<dbReference type="Gene3D" id="3.40.50.300">
    <property type="entry name" value="P-loop containing nucleotide triphosphate hydrolases"/>
    <property type="match status" value="1"/>
</dbReference>
<dbReference type="Proteomes" id="UP000683507">
    <property type="component" value="Chromosome"/>
</dbReference>
<proteinExistence type="predicted"/>
<organism evidence="1 2">
    <name type="scientific">Parvicella tangerina</name>
    <dbReference type="NCBI Taxonomy" id="2829795"/>
    <lineage>
        <taxon>Bacteria</taxon>
        <taxon>Pseudomonadati</taxon>
        <taxon>Bacteroidota</taxon>
        <taxon>Flavobacteriia</taxon>
        <taxon>Flavobacteriales</taxon>
        <taxon>Parvicellaceae</taxon>
        <taxon>Parvicella</taxon>
    </lineage>
</organism>
<dbReference type="SUPFAM" id="SSF52540">
    <property type="entry name" value="P-loop containing nucleoside triphosphate hydrolases"/>
    <property type="match status" value="1"/>
</dbReference>
<evidence type="ECO:0000313" key="1">
    <source>
        <dbReference type="EMBL" id="CAG5087706.1"/>
    </source>
</evidence>
<protein>
    <submittedName>
        <fullName evidence="1">Uncharacterized protein</fullName>
    </submittedName>
</protein>
<evidence type="ECO:0000313" key="2">
    <source>
        <dbReference type="Proteomes" id="UP000683507"/>
    </source>
</evidence>
<dbReference type="KEGG" id="ptan:CRYO30217_03555"/>
<dbReference type="InterPro" id="IPR027417">
    <property type="entry name" value="P-loop_NTPase"/>
</dbReference>
<keyword evidence="2" id="KW-1185">Reference proteome</keyword>
<dbReference type="AlphaFoldDB" id="A0A916JRB3"/>
<dbReference type="EMBL" id="OU015584">
    <property type="protein sequence ID" value="CAG5087706.1"/>
    <property type="molecule type" value="Genomic_DNA"/>
</dbReference>
<sequence length="256" mass="28958">MKIVDLMLSEVMLMEKLKNKAVNSLADFVKFNSKGIVSICGRPSSGKTTILLDTLLERTLQYKENSLLLYSDKQTISKLISKSELFALDDNTVFASQYDKPQDIKSIIESSTQKFDSIYIDDFDSFNLGFSDSNIELEEEFFSSTILSENTKITLGFLKGLSKDISVFLVGNISRRPDIRGGDHIPRLSDIENPLLEKVSSKILLLYRPENYGFTCDEQGGDIDNTITILVPKNNEGNVNIKFKQKIKGYNKMYRS</sequence>
<dbReference type="RefSeq" id="WP_258543727.1">
    <property type="nucleotide sequence ID" value="NZ_OU015584.1"/>
</dbReference>
<accession>A0A916JRB3</accession>
<name>A0A916JRB3_9FLAO</name>